<dbReference type="SUPFAM" id="SSF55031">
    <property type="entry name" value="Bacterial exopeptidase dimerisation domain"/>
    <property type="match status" value="1"/>
</dbReference>
<dbReference type="GO" id="GO:0016813">
    <property type="term" value="F:hydrolase activity, acting on carbon-nitrogen (but not peptide) bonds, in linear amidines"/>
    <property type="evidence" value="ECO:0007669"/>
    <property type="project" value="InterPro"/>
</dbReference>
<evidence type="ECO:0000256" key="2">
    <source>
        <dbReference type="ARBA" id="ARBA00022801"/>
    </source>
</evidence>
<feature type="binding site" evidence="3">
    <location>
        <position position="382"/>
    </location>
    <ligand>
        <name>Zn(2+)</name>
        <dbReference type="ChEBI" id="CHEBI:29105"/>
        <label>2</label>
    </ligand>
</feature>
<dbReference type="Gene3D" id="3.30.70.360">
    <property type="match status" value="1"/>
</dbReference>
<comment type="similarity">
    <text evidence="1">Belongs to the peptidase M20 family.</text>
</comment>
<dbReference type="PANTHER" id="PTHR32494">
    <property type="entry name" value="ALLANTOATE DEIMINASE-RELATED"/>
    <property type="match status" value="1"/>
</dbReference>
<dbReference type="InterPro" id="IPR010158">
    <property type="entry name" value="Amidase_Cbmase"/>
</dbReference>
<keyword evidence="3" id="KW-0479">Metal-binding</keyword>
<keyword evidence="3" id="KW-0862">Zinc</keyword>
<dbReference type="SUPFAM" id="SSF53187">
    <property type="entry name" value="Zn-dependent exopeptidases"/>
    <property type="match status" value="1"/>
</dbReference>
<dbReference type="Pfam" id="PF07687">
    <property type="entry name" value="M20_dimer"/>
    <property type="match status" value="1"/>
</dbReference>
<name>A0A537KBC2_9BACT</name>
<dbReference type="InterPro" id="IPR002933">
    <property type="entry name" value="Peptidase_M20"/>
</dbReference>
<evidence type="ECO:0000313" key="5">
    <source>
        <dbReference type="EMBL" id="TMI92806.1"/>
    </source>
</evidence>
<dbReference type="InterPro" id="IPR036264">
    <property type="entry name" value="Bact_exopeptidase_dim_dom"/>
</dbReference>
<feature type="binding site" evidence="3">
    <location>
        <position position="95"/>
    </location>
    <ligand>
        <name>Zn(2+)</name>
        <dbReference type="ChEBI" id="CHEBI:29105"/>
        <label>2</label>
    </ligand>
</feature>
<comment type="cofactor">
    <cofactor evidence="3">
        <name>Zn(2+)</name>
        <dbReference type="ChEBI" id="CHEBI:29105"/>
    </cofactor>
    <text evidence="3">Binds 2 Zn(2+) ions per subunit.</text>
</comment>
<feature type="binding site" evidence="3">
    <location>
        <position position="84"/>
    </location>
    <ligand>
        <name>Zn(2+)</name>
        <dbReference type="ChEBI" id="CHEBI:29105"/>
        <label>1</label>
    </ligand>
</feature>
<reference evidence="5 6" key="1">
    <citation type="journal article" date="2019" name="Nat. Microbiol.">
        <title>Mediterranean grassland soil C-N compound turnover is dependent on rainfall and depth, and is mediated by genomically divergent microorganisms.</title>
        <authorList>
            <person name="Diamond S."/>
            <person name="Andeer P.F."/>
            <person name="Li Z."/>
            <person name="Crits-Christoph A."/>
            <person name="Burstein D."/>
            <person name="Anantharaman K."/>
            <person name="Lane K.R."/>
            <person name="Thomas B.C."/>
            <person name="Pan C."/>
            <person name="Northen T.R."/>
            <person name="Banfield J.F."/>
        </authorList>
    </citation>
    <scope>NUCLEOTIDE SEQUENCE [LARGE SCALE GENOMIC DNA]</scope>
    <source>
        <strain evidence="5">NP_3</strain>
    </source>
</reference>
<feature type="binding site" evidence="3">
    <location>
        <position position="191"/>
    </location>
    <ligand>
        <name>Zn(2+)</name>
        <dbReference type="ChEBI" id="CHEBI:29105"/>
        <label>1</label>
    </ligand>
</feature>
<evidence type="ECO:0000256" key="1">
    <source>
        <dbReference type="ARBA" id="ARBA00006153"/>
    </source>
</evidence>
<accession>A0A537KBC2</accession>
<dbReference type="Pfam" id="PF01546">
    <property type="entry name" value="Peptidase_M20"/>
    <property type="match status" value="1"/>
</dbReference>
<organism evidence="5 6">
    <name type="scientific">Candidatus Segetimicrobium genomatis</name>
    <dbReference type="NCBI Taxonomy" id="2569760"/>
    <lineage>
        <taxon>Bacteria</taxon>
        <taxon>Bacillati</taxon>
        <taxon>Candidatus Sysuimicrobiota</taxon>
        <taxon>Candidatus Sysuimicrobiia</taxon>
        <taxon>Candidatus Sysuimicrobiales</taxon>
        <taxon>Candidatus Segetimicrobiaceae</taxon>
        <taxon>Candidatus Segetimicrobium</taxon>
    </lineage>
</organism>
<dbReference type="NCBIfam" id="NF006771">
    <property type="entry name" value="PRK09290.1-5"/>
    <property type="match status" value="1"/>
</dbReference>
<sequence>MPETTLVNGERLWDTVIAMAAVGRTPSGGVRRLALSDEDRDARNLLTRWLRDAGCAVRVDDLGNIYGRVAGEDPEAAPVVCGSHLDTVPTGGRFDGALGVLAALETVRALADARVQTRRPLEVVCWTNEEGARFAPAMLASGVVCGQLTLEQAYAARDLEGRTFEEELRRIGYRGSPEHRMRSAAAYVELHVEQGPILERAGAQIGIVEGVEGIAWGWVEVTGQAAHAGPTPLADRHDALVAASRIVLGLRALAAELPEVRTTAGRCEVTPNTVNVVPGGVRLSTDLRARSGEVLDAAARRLAALCETVAQRDGVHIRASEFWRSPPTPFDPLVVDAVAETARGLGYSTQRLWAGAGHDAKYVADRHPAGMIFVPSAGGLSHNEAEWTPKDDCVRGAAVLLGTALRLAGIA</sequence>
<dbReference type="Gene3D" id="3.40.630.10">
    <property type="entry name" value="Zn peptidases"/>
    <property type="match status" value="1"/>
</dbReference>
<feature type="binding site" evidence="3">
    <location>
        <position position="95"/>
    </location>
    <ligand>
        <name>Zn(2+)</name>
        <dbReference type="ChEBI" id="CHEBI:29105"/>
        <label>1</label>
    </ligand>
</feature>
<dbReference type="CDD" id="cd03884">
    <property type="entry name" value="M20_bAS"/>
    <property type="match status" value="1"/>
</dbReference>
<feature type="binding site" evidence="3">
    <location>
        <position position="130"/>
    </location>
    <ligand>
        <name>Zn(2+)</name>
        <dbReference type="ChEBI" id="CHEBI:29105"/>
        <label>2</label>
    </ligand>
</feature>
<evidence type="ECO:0000256" key="3">
    <source>
        <dbReference type="PIRSR" id="PIRSR001235-1"/>
    </source>
</evidence>
<dbReference type="InterPro" id="IPR011650">
    <property type="entry name" value="Peptidase_M20_dimer"/>
</dbReference>
<dbReference type="PIRSF" id="PIRSF001235">
    <property type="entry name" value="Amidase_carbamoylase"/>
    <property type="match status" value="1"/>
</dbReference>
<dbReference type="AlphaFoldDB" id="A0A537KBC2"/>
<proteinExistence type="inferred from homology"/>
<dbReference type="NCBIfam" id="NF006769">
    <property type="entry name" value="PRK09290.1-3"/>
    <property type="match status" value="1"/>
</dbReference>
<evidence type="ECO:0000313" key="6">
    <source>
        <dbReference type="Proteomes" id="UP000318509"/>
    </source>
</evidence>
<dbReference type="GO" id="GO:0046872">
    <property type="term" value="F:metal ion binding"/>
    <property type="evidence" value="ECO:0007669"/>
    <property type="project" value="UniProtKB-KW"/>
</dbReference>
<dbReference type="NCBIfam" id="TIGR01879">
    <property type="entry name" value="hydantase"/>
    <property type="match status" value="1"/>
</dbReference>
<comment type="caution">
    <text evidence="5">The sequence shown here is derived from an EMBL/GenBank/DDBJ whole genome shotgun (WGS) entry which is preliminary data.</text>
</comment>
<protein>
    <submittedName>
        <fullName evidence="5">Zn-dependent hydrolase</fullName>
    </submittedName>
</protein>
<dbReference type="PANTHER" id="PTHR32494:SF5">
    <property type="entry name" value="ALLANTOATE AMIDOHYDROLASE"/>
    <property type="match status" value="1"/>
</dbReference>
<gene>
    <name evidence="5" type="ORF">E6H00_02160</name>
</gene>
<dbReference type="Proteomes" id="UP000318509">
    <property type="component" value="Unassembled WGS sequence"/>
</dbReference>
<evidence type="ECO:0000259" key="4">
    <source>
        <dbReference type="Pfam" id="PF07687"/>
    </source>
</evidence>
<keyword evidence="2 5" id="KW-0378">Hydrolase</keyword>
<feature type="domain" description="Peptidase M20 dimerisation" evidence="4">
    <location>
        <begin position="212"/>
        <end position="311"/>
    </location>
</feature>
<dbReference type="EMBL" id="VBAK01000049">
    <property type="protein sequence ID" value="TMI92806.1"/>
    <property type="molecule type" value="Genomic_DNA"/>
</dbReference>